<name>A0A8J5KU73_ZINOF</name>
<dbReference type="EMBL" id="JACMSC010000012">
    <property type="protein sequence ID" value="KAG6496059.1"/>
    <property type="molecule type" value="Genomic_DNA"/>
</dbReference>
<dbReference type="GO" id="GO:0003964">
    <property type="term" value="F:RNA-directed DNA polymerase activity"/>
    <property type="evidence" value="ECO:0007669"/>
    <property type="project" value="UniProtKB-KW"/>
</dbReference>
<evidence type="ECO:0000256" key="3">
    <source>
        <dbReference type="ARBA" id="ARBA00022722"/>
    </source>
</evidence>
<keyword evidence="2" id="KW-0548">Nucleotidyltransferase</keyword>
<evidence type="ECO:0000313" key="9">
    <source>
        <dbReference type="Proteomes" id="UP000734854"/>
    </source>
</evidence>
<feature type="domain" description="Reverse transcriptase RNase H-like" evidence="7">
    <location>
        <begin position="60"/>
        <end position="141"/>
    </location>
</feature>
<accession>A0A8J5KU73</accession>
<dbReference type="GO" id="GO:0016787">
    <property type="term" value="F:hydrolase activity"/>
    <property type="evidence" value="ECO:0007669"/>
    <property type="project" value="UniProtKB-KW"/>
</dbReference>
<dbReference type="Pfam" id="PF17917">
    <property type="entry name" value="RT_RNaseH"/>
    <property type="match status" value="1"/>
</dbReference>
<keyword evidence="1" id="KW-0808">Transferase</keyword>
<dbReference type="Proteomes" id="UP000734854">
    <property type="component" value="Unassembled WGS sequence"/>
</dbReference>
<keyword evidence="6" id="KW-0695">RNA-directed DNA polymerase</keyword>
<keyword evidence="3" id="KW-0540">Nuclease</keyword>
<dbReference type="InterPro" id="IPR043502">
    <property type="entry name" value="DNA/RNA_pol_sf"/>
</dbReference>
<keyword evidence="5" id="KW-0378">Hydrolase</keyword>
<evidence type="ECO:0000256" key="1">
    <source>
        <dbReference type="ARBA" id="ARBA00022679"/>
    </source>
</evidence>
<gene>
    <name evidence="8" type="ORF">ZIOFF_043907</name>
</gene>
<evidence type="ECO:0000256" key="2">
    <source>
        <dbReference type="ARBA" id="ARBA00022695"/>
    </source>
</evidence>
<sequence length="207" mass="23688">MVGIVKLCQELHPKLGLLSSLYAKTSPNGEKRLNKQDWELIHMIKEKVKQLPDLEIPSPDYYIVLEVDGCMDGWGGICKWKKKKYDPISLEKICAYSSGKYNPPKSTIDAEIHAVMNTMEALKIYFLDKSEIIIRTDWQVSYMILTGATPISAGVYAYKLCEAGRGHCQFNPLVHDSVSTHELPWYWPLHQQDFSSTRAKRIKLKIV</sequence>
<organism evidence="8 9">
    <name type="scientific">Zingiber officinale</name>
    <name type="common">Ginger</name>
    <name type="synonym">Amomum zingiber</name>
    <dbReference type="NCBI Taxonomy" id="94328"/>
    <lineage>
        <taxon>Eukaryota</taxon>
        <taxon>Viridiplantae</taxon>
        <taxon>Streptophyta</taxon>
        <taxon>Embryophyta</taxon>
        <taxon>Tracheophyta</taxon>
        <taxon>Spermatophyta</taxon>
        <taxon>Magnoliopsida</taxon>
        <taxon>Liliopsida</taxon>
        <taxon>Zingiberales</taxon>
        <taxon>Zingiberaceae</taxon>
        <taxon>Zingiber</taxon>
    </lineage>
</organism>
<comment type="caution">
    <text evidence="8">The sequence shown here is derived from an EMBL/GenBank/DDBJ whole genome shotgun (WGS) entry which is preliminary data.</text>
</comment>
<evidence type="ECO:0000259" key="7">
    <source>
        <dbReference type="Pfam" id="PF17917"/>
    </source>
</evidence>
<evidence type="ECO:0000313" key="8">
    <source>
        <dbReference type="EMBL" id="KAG6496059.1"/>
    </source>
</evidence>
<dbReference type="InterPro" id="IPR041373">
    <property type="entry name" value="RT_RNaseH"/>
</dbReference>
<keyword evidence="4" id="KW-0255">Endonuclease</keyword>
<evidence type="ECO:0000256" key="4">
    <source>
        <dbReference type="ARBA" id="ARBA00022759"/>
    </source>
</evidence>
<dbReference type="SUPFAM" id="SSF56672">
    <property type="entry name" value="DNA/RNA polymerases"/>
    <property type="match status" value="1"/>
</dbReference>
<dbReference type="AlphaFoldDB" id="A0A8J5KU73"/>
<evidence type="ECO:0000256" key="6">
    <source>
        <dbReference type="ARBA" id="ARBA00022918"/>
    </source>
</evidence>
<keyword evidence="9" id="KW-1185">Reference proteome</keyword>
<proteinExistence type="predicted"/>
<evidence type="ECO:0000256" key="5">
    <source>
        <dbReference type="ARBA" id="ARBA00022801"/>
    </source>
</evidence>
<protein>
    <recommendedName>
        <fullName evidence="7">Reverse transcriptase RNase H-like domain-containing protein</fullName>
    </recommendedName>
</protein>
<dbReference type="GO" id="GO:0004519">
    <property type="term" value="F:endonuclease activity"/>
    <property type="evidence" value="ECO:0007669"/>
    <property type="project" value="UniProtKB-KW"/>
</dbReference>
<reference evidence="8 9" key="1">
    <citation type="submission" date="2020-08" db="EMBL/GenBank/DDBJ databases">
        <title>Plant Genome Project.</title>
        <authorList>
            <person name="Zhang R.-G."/>
        </authorList>
    </citation>
    <scope>NUCLEOTIDE SEQUENCE [LARGE SCALE GENOMIC DNA]</scope>
    <source>
        <tissue evidence="8">Rhizome</tissue>
    </source>
</reference>